<dbReference type="AlphaFoldDB" id="A0A5A9P4Z5"/>
<protein>
    <submittedName>
        <fullName evidence="2">Uncharacterized protein</fullName>
    </submittedName>
</protein>
<keyword evidence="1" id="KW-0732">Signal</keyword>
<dbReference type="Proteomes" id="UP000324632">
    <property type="component" value="Chromosome 10"/>
</dbReference>
<reference evidence="2 3" key="1">
    <citation type="journal article" date="2019" name="Mol. Ecol. Resour.">
        <title>Chromosome-level genome assembly of Triplophysa tibetana, a fish adapted to the harsh high-altitude environment of the Tibetan Plateau.</title>
        <authorList>
            <person name="Yang X."/>
            <person name="Liu H."/>
            <person name="Ma Z."/>
            <person name="Zou Y."/>
            <person name="Zou M."/>
            <person name="Mao Y."/>
            <person name="Li X."/>
            <person name="Wang H."/>
            <person name="Chen T."/>
            <person name="Wang W."/>
            <person name="Yang R."/>
        </authorList>
    </citation>
    <scope>NUCLEOTIDE SEQUENCE [LARGE SCALE GENOMIC DNA]</scope>
    <source>
        <strain evidence="2">TTIB1903HZAU</strain>
        <tissue evidence="2">Muscle</tissue>
    </source>
</reference>
<dbReference type="EMBL" id="SOYY01000010">
    <property type="protein sequence ID" value="KAA0715767.1"/>
    <property type="molecule type" value="Genomic_DNA"/>
</dbReference>
<gene>
    <name evidence="2" type="ORF">E1301_Tti013854</name>
</gene>
<feature type="signal peptide" evidence="1">
    <location>
        <begin position="1"/>
        <end position="26"/>
    </location>
</feature>
<sequence>MGDSFVRMSFSLILFISLAVKNGIGSAGLGRSMRTENVMYPAKGVHVEGSYSLQTGSSGVASTLWSGYGSSLASRAQGSAAMRSSQATGLPEGGPALYAASRRFSSAMPAQASLILKPLQQTNVSAFLPGYQVASGQTVAQTSSQQLSQASLETVSQPISAQVSSVFVGQPSSVVTVQAPFQPSSQQPLLQQLTQSSGEQIGLASYETKTRHGIPLAEASNQPLAQVTVQESTGQQFVQAGSLTSYPSSPQLAVVSYQSVAQASGQQPNQAKIESSNQQLSQSSHETVAQPSSQQFVEAFYQSVNQYPAQQGYQSVGQPSGRPPVESTFTVWFKASFWFQAITDFKYWL</sequence>
<feature type="chain" id="PRO_5023125221" evidence="1">
    <location>
        <begin position="27"/>
        <end position="349"/>
    </location>
</feature>
<proteinExistence type="predicted"/>
<organism evidence="2 3">
    <name type="scientific">Triplophysa tibetana</name>
    <dbReference type="NCBI Taxonomy" id="1572043"/>
    <lineage>
        <taxon>Eukaryota</taxon>
        <taxon>Metazoa</taxon>
        <taxon>Chordata</taxon>
        <taxon>Craniata</taxon>
        <taxon>Vertebrata</taxon>
        <taxon>Euteleostomi</taxon>
        <taxon>Actinopterygii</taxon>
        <taxon>Neopterygii</taxon>
        <taxon>Teleostei</taxon>
        <taxon>Ostariophysi</taxon>
        <taxon>Cypriniformes</taxon>
        <taxon>Nemacheilidae</taxon>
        <taxon>Triplophysa</taxon>
    </lineage>
</organism>
<accession>A0A5A9P4Z5</accession>
<comment type="caution">
    <text evidence="2">The sequence shown here is derived from an EMBL/GenBank/DDBJ whole genome shotgun (WGS) entry which is preliminary data.</text>
</comment>
<name>A0A5A9P4Z5_9TELE</name>
<evidence type="ECO:0000313" key="3">
    <source>
        <dbReference type="Proteomes" id="UP000324632"/>
    </source>
</evidence>
<keyword evidence="3" id="KW-1185">Reference proteome</keyword>
<evidence type="ECO:0000313" key="2">
    <source>
        <dbReference type="EMBL" id="KAA0715767.1"/>
    </source>
</evidence>
<evidence type="ECO:0000256" key="1">
    <source>
        <dbReference type="SAM" id="SignalP"/>
    </source>
</evidence>